<dbReference type="GO" id="GO:0006032">
    <property type="term" value="P:chitin catabolic process"/>
    <property type="evidence" value="ECO:0007669"/>
    <property type="project" value="InterPro"/>
</dbReference>
<dbReference type="GO" id="GO:0004568">
    <property type="term" value="F:chitinase activity"/>
    <property type="evidence" value="ECO:0007669"/>
    <property type="project" value="InterPro"/>
</dbReference>
<reference evidence="3 4" key="1">
    <citation type="submission" date="2020-08" db="EMBL/GenBank/DDBJ databases">
        <title>Genomic Encyclopedia of Type Strains, Phase IV (KMG-IV): sequencing the most valuable type-strain genomes for metagenomic binning, comparative biology and taxonomic classification.</title>
        <authorList>
            <person name="Goeker M."/>
        </authorList>
    </citation>
    <scope>NUCLEOTIDE SEQUENCE [LARGE SCALE GENOMIC DNA]</scope>
    <source>
        <strain evidence="3 4">DSM 101806</strain>
    </source>
</reference>
<sequence>MFDVKKLQQRLGVSDDGALGRDTLTALFLKAGAKAEIAPELGLAANVHFRTYGLVENGLRLAHFMAQCAHESGGFRYNREIWGPTAAQKKYEMHAGLGNDQPGDGLRYLGRGPGQLTGRANYRLYGRKLGIDLESNPELLEIWSLGLLAFCAYWDNCSLNGWADQDNLKAVSNGINRGSPTSTKDPNGWTDRQDRYTRMQALIL</sequence>
<keyword evidence="4" id="KW-1185">Reference proteome</keyword>
<name>A0A7W6NVV8_9SPHN</name>
<dbReference type="Proteomes" id="UP000557392">
    <property type="component" value="Unassembled WGS sequence"/>
</dbReference>
<proteinExistence type="predicted"/>
<dbReference type="RefSeq" id="WP_183994239.1">
    <property type="nucleotide sequence ID" value="NZ_JACIEH010000001.1"/>
</dbReference>
<dbReference type="GO" id="GO:0016998">
    <property type="term" value="P:cell wall macromolecule catabolic process"/>
    <property type="evidence" value="ECO:0007669"/>
    <property type="project" value="InterPro"/>
</dbReference>
<dbReference type="Gene3D" id="1.10.530.10">
    <property type="match status" value="1"/>
</dbReference>
<organism evidence="3 4">
    <name type="scientific">Sphingomonas kyeonggiensis</name>
    <dbReference type="NCBI Taxonomy" id="1268553"/>
    <lineage>
        <taxon>Bacteria</taxon>
        <taxon>Pseudomonadati</taxon>
        <taxon>Pseudomonadota</taxon>
        <taxon>Alphaproteobacteria</taxon>
        <taxon>Sphingomonadales</taxon>
        <taxon>Sphingomonadaceae</taxon>
        <taxon>Sphingomonas</taxon>
    </lineage>
</organism>
<dbReference type="SUPFAM" id="SSF53955">
    <property type="entry name" value="Lysozyme-like"/>
    <property type="match status" value="1"/>
</dbReference>
<dbReference type="Pfam" id="PF00182">
    <property type="entry name" value="Glyco_hydro_19"/>
    <property type="match status" value="1"/>
</dbReference>
<protein>
    <submittedName>
        <fullName evidence="3">Putative chitinase</fullName>
    </submittedName>
</protein>
<evidence type="ECO:0000256" key="1">
    <source>
        <dbReference type="SAM" id="MobiDB-lite"/>
    </source>
</evidence>
<dbReference type="PANTHER" id="PTHR34408">
    <property type="entry name" value="FAMILY PROTEIN, PUTATIVE-RELATED"/>
    <property type="match status" value="1"/>
</dbReference>
<dbReference type="InterPro" id="IPR000726">
    <property type="entry name" value="Glyco_hydro_19_cat"/>
</dbReference>
<feature type="compositionally biased region" description="Polar residues" evidence="1">
    <location>
        <begin position="173"/>
        <end position="185"/>
    </location>
</feature>
<gene>
    <name evidence="3" type="ORF">GGR46_000487</name>
</gene>
<evidence type="ECO:0000313" key="3">
    <source>
        <dbReference type="EMBL" id="MBB4096954.1"/>
    </source>
</evidence>
<comment type="caution">
    <text evidence="3">The sequence shown here is derived from an EMBL/GenBank/DDBJ whole genome shotgun (WGS) entry which is preliminary data.</text>
</comment>
<feature type="domain" description="Glycoside hydrolase family 19 catalytic" evidence="2">
    <location>
        <begin position="61"/>
        <end position="140"/>
    </location>
</feature>
<dbReference type="InterPro" id="IPR052354">
    <property type="entry name" value="Cell_Wall_Dynamics_Protein"/>
</dbReference>
<dbReference type="InterPro" id="IPR023346">
    <property type="entry name" value="Lysozyme-like_dom_sf"/>
</dbReference>
<dbReference type="AlphaFoldDB" id="A0A7W6NVV8"/>
<evidence type="ECO:0000313" key="4">
    <source>
        <dbReference type="Proteomes" id="UP000557392"/>
    </source>
</evidence>
<evidence type="ECO:0000259" key="2">
    <source>
        <dbReference type="Pfam" id="PF00182"/>
    </source>
</evidence>
<accession>A0A7W6NVV8</accession>
<dbReference type="EMBL" id="JACIEH010000001">
    <property type="protein sequence ID" value="MBB4096954.1"/>
    <property type="molecule type" value="Genomic_DNA"/>
</dbReference>
<feature type="region of interest" description="Disordered" evidence="1">
    <location>
        <begin position="172"/>
        <end position="191"/>
    </location>
</feature>